<name>A0A0C2I6D4_THEKT</name>
<keyword evidence="2" id="KW-1185">Reference proteome</keyword>
<dbReference type="EMBL" id="JWZT01005451">
    <property type="protein sequence ID" value="KII60753.1"/>
    <property type="molecule type" value="Genomic_DNA"/>
</dbReference>
<accession>A0A0C2I6D4</accession>
<comment type="caution">
    <text evidence="1">The sequence shown here is derived from an EMBL/GenBank/DDBJ whole genome shotgun (WGS) entry which is preliminary data.</text>
</comment>
<dbReference type="PANTHER" id="PTHR45913">
    <property type="entry name" value="EPM2A-INTERACTING PROTEIN 1"/>
    <property type="match status" value="1"/>
</dbReference>
<gene>
    <name evidence="1" type="ORF">RF11_03989</name>
</gene>
<dbReference type="OrthoDB" id="10060419at2759"/>
<proteinExistence type="predicted"/>
<evidence type="ECO:0000313" key="2">
    <source>
        <dbReference type="Proteomes" id="UP000031668"/>
    </source>
</evidence>
<evidence type="ECO:0000313" key="1">
    <source>
        <dbReference type="EMBL" id="KII60753.1"/>
    </source>
</evidence>
<dbReference type="PANTHER" id="PTHR45913:SF22">
    <property type="entry name" value="SCAN BOX DOMAIN-CONTAINING PROTEIN"/>
    <property type="match status" value="1"/>
</dbReference>
<organism evidence="1 2">
    <name type="scientific">Thelohanellus kitauei</name>
    <name type="common">Myxosporean</name>
    <dbReference type="NCBI Taxonomy" id="669202"/>
    <lineage>
        <taxon>Eukaryota</taxon>
        <taxon>Metazoa</taxon>
        <taxon>Cnidaria</taxon>
        <taxon>Myxozoa</taxon>
        <taxon>Myxosporea</taxon>
        <taxon>Bivalvulida</taxon>
        <taxon>Platysporina</taxon>
        <taxon>Myxobolidae</taxon>
        <taxon>Thelohanellus</taxon>
    </lineage>
</organism>
<dbReference type="Proteomes" id="UP000031668">
    <property type="component" value="Unassembled WGS sequence"/>
</dbReference>
<protein>
    <submittedName>
        <fullName evidence="1">Protein ZBED8</fullName>
    </submittedName>
</protein>
<reference evidence="1 2" key="1">
    <citation type="journal article" date="2014" name="Genome Biol. Evol.">
        <title>The genome of the myxosporean Thelohanellus kitauei shows adaptations to nutrient acquisition within its fish host.</title>
        <authorList>
            <person name="Yang Y."/>
            <person name="Xiong J."/>
            <person name="Zhou Z."/>
            <person name="Huo F."/>
            <person name="Miao W."/>
            <person name="Ran C."/>
            <person name="Liu Y."/>
            <person name="Zhang J."/>
            <person name="Feng J."/>
            <person name="Wang M."/>
            <person name="Wang M."/>
            <person name="Wang L."/>
            <person name="Yao B."/>
        </authorList>
    </citation>
    <scope>NUCLEOTIDE SEQUENCE [LARGE SCALE GENOMIC DNA]</scope>
    <source>
        <strain evidence="1">Wuqing</strain>
    </source>
</reference>
<sequence length="103" mass="11981">MSVDFLVPIIQEIKSSPLPLLTIQLDESIDVSTCSQLLVYYRYIHDGNFKNDFRFCKPLESTSTLREIFEKLIHLYKSIKSHWKIFVVCADGSLCMLGCRSRF</sequence>
<dbReference type="AlphaFoldDB" id="A0A0C2I6D4"/>